<dbReference type="Gene3D" id="1.10.510.10">
    <property type="entry name" value="Transferase(Phosphotransferase) domain 1"/>
    <property type="match status" value="1"/>
</dbReference>
<dbReference type="SUPFAM" id="SSF56112">
    <property type="entry name" value="Protein kinase-like (PK-like)"/>
    <property type="match status" value="1"/>
</dbReference>
<evidence type="ECO:0000259" key="4">
    <source>
        <dbReference type="PROSITE" id="PS50011"/>
    </source>
</evidence>
<dbReference type="Proteomes" id="UP001234178">
    <property type="component" value="Unassembled WGS sequence"/>
</dbReference>
<accession>A0ABR0A1B0</accession>
<sequence>MSGIIQTELHFDALACDNEENTNIQQMSIAYSIPEHVNSDISKINASVMSKEEKQREIDEKLLNETKCHGYFFDCVPTMNFKHIYLETCNDTLDTYIQKYRTKINLKYATEIDFQWTILKKICFQLVDSVAWLHQRELYYDGRLHPRNIFIKTTFSGSDTPLKVKLQLSEKANPFHNLDTEYVNLWSIKQSDLNKSVDEEKSAAIKRDLVSVAILMFFIQSAGFHPFQEPGSLHPFKRENYQFIQNQINEGMFEPDDSVALDKKCFCATEEENCDAAMLPCKYRLWVNMLAKDRTFTMLTELFYETKSYTKESSGEFMKHPFFWKTSEVLRFIENSSNYLKVAGKEKKELFGDECQATKCKSPAIRKSQEHKSWLLDPDLRSKIKEHYKNIFDYLHETKKPISDIKNFYGLLRQIRNKSAHWNELTECGPKAKEDLKNLSFVADNEMDVLLKFCLFWNIHFPELILYTWKNLKDVIAHH</sequence>
<dbReference type="Pfam" id="PF06479">
    <property type="entry name" value="Ribonuc_2-5A"/>
    <property type="match status" value="1"/>
</dbReference>
<dbReference type="PROSITE" id="PS50011">
    <property type="entry name" value="PROTEIN_KINASE_DOM"/>
    <property type="match status" value="1"/>
</dbReference>
<proteinExistence type="predicted"/>
<dbReference type="Gene3D" id="1.20.1440.180">
    <property type="entry name" value="KEN domain"/>
    <property type="match status" value="1"/>
</dbReference>
<gene>
    <name evidence="5" type="ORF">OUZ56_000966</name>
</gene>
<keyword evidence="1" id="KW-0732">Signal</keyword>
<dbReference type="PANTHER" id="PTHR13954">
    <property type="entry name" value="IRE1-RELATED"/>
    <property type="match status" value="1"/>
</dbReference>
<dbReference type="PANTHER" id="PTHR13954:SF6">
    <property type="entry name" value="NON-SPECIFIC SERINE_THREONINE PROTEIN KINASE"/>
    <property type="match status" value="1"/>
</dbReference>
<evidence type="ECO:0000256" key="1">
    <source>
        <dbReference type="ARBA" id="ARBA00022729"/>
    </source>
</evidence>
<evidence type="ECO:0000313" key="6">
    <source>
        <dbReference type="Proteomes" id="UP001234178"/>
    </source>
</evidence>
<evidence type="ECO:0000256" key="2">
    <source>
        <dbReference type="ARBA" id="ARBA00022741"/>
    </source>
</evidence>
<keyword evidence="3" id="KW-0067">ATP-binding</keyword>
<comment type="caution">
    <text evidence="5">The sequence shown here is derived from an EMBL/GenBank/DDBJ whole genome shotgun (WGS) entry which is preliminary data.</text>
</comment>
<feature type="domain" description="Protein kinase" evidence="4">
    <location>
        <begin position="1"/>
        <end position="323"/>
    </location>
</feature>
<organism evidence="5 6">
    <name type="scientific">Daphnia magna</name>
    <dbReference type="NCBI Taxonomy" id="35525"/>
    <lineage>
        <taxon>Eukaryota</taxon>
        <taxon>Metazoa</taxon>
        <taxon>Ecdysozoa</taxon>
        <taxon>Arthropoda</taxon>
        <taxon>Crustacea</taxon>
        <taxon>Branchiopoda</taxon>
        <taxon>Diplostraca</taxon>
        <taxon>Cladocera</taxon>
        <taxon>Anomopoda</taxon>
        <taxon>Daphniidae</taxon>
        <taxon>Daphnia</taxon>
    </lineage>
</organism>
<reference evidence="5 6" key="1">
    <citation type="journal article" date="2023" name="Nucleic Acids Res.">
        <title>The hologenome of Daphnia magna reveals possible DNA methylation and microbiome-mediated evolution of the host genome.</title>
        <authorList>
            <person name="Chaturvedi A."/>
            <person name="Li X."/>
            <person name="Dhandapani V."/>
            <person name="Marshall H."/>
            <person name="Kissane S."/>
            <person name="Cuenca-Cambronero M."/>
            <person name="Asole G."/>
            <person name="Calvet F."/>
            <person name="Ruiz-Romero M."/>
            <person name="Marangio P."/>
            <person name="Guigo R."/>
            <person name="Rago D."/>
            <person name="Mirbahai L."/>
            <person name="Eastwood N."/>
            <person name="Colbourne J.K."/>
            <person name="Zhou J."/>
            <person name="Mallon E."/>
            <person name="Orsini L."/>
        </authorList>
    </citation>
    <scope>NUCLEOTIDE SEQUENCE [LARGE SCALE GENOMIC DNA]</scope>
    <source>
        <strain evidence="5">LRV0_1</strain>
    </source>
</reference>
<keyword evidence="2" id="KW-0547">Nucleotide-binding</keyword>
<dbReference type="InterPro" id="IPR038357">
    <property type="entry name" value="KEN_sf"/>
</dbReference>
<dbReference type="InterPro" id="IPR000719">
    <property type="entry name" value="Prot_kinase_dom"/>
</dbReference>
<evidence type="ECO:0000313" key="5">
    <source>
        <dbReference type="EMBL" id="KAK4018931.1"/>
    </source>
</evidence>
<keyword evidence="6" id="KW-1185">Reference proteome</keyword>
<dbReference type="InterPro" id="IPR045133">
    <property type="entry name" value="IRE1/2-like"/>
</dbReference>
<dbReference type="EMBL" id="JAOYFB010000036">
    <property type="protein sequence ID" value="KAK4018931.1"/>
    <property type="molecule type" value="Genomic_DNA"/>
</dbReference>
<evidence type="ECO:0000256" key="3">
    <source>
        <dbReference type="ARBA" id="ARBA00022840"/>
    </source>
</evidence>
<dbReference type="InterPro" id="IPR011009">
    <property type="entry name" value="Kinase-like_dom_sf"/>
</dbReference>
<protein>
    <recommendedName>
        <fullName evidence="4">Protein kinase domain-containing protein</fullName>
    </recommendedName>
</protein>
<dbReference type="InterPro" id="IPR010513">
    <property type="entry name" value="KEN_dom"/>
</dbReference>
<name>A0ABR0A1B0_9CRUS</name>